<reference evidence="2 3" key="1">
    <citation type="submission" date="2017-06" db="EMBL/GenBank/DDBJ databases">
        <authorList>
            <person name="Kim H.J."/>
            <person name="Triplett B.A."/>
        </authorList>
    </citation>
    <scope>NUCLEOTIDE SEQUENCE [LARGE SCALE GENOMIC DNA]</scope>
    <source>
        <strain evidence="2 3">DSM 43151</strain>
    </source>
</reference>
<accession>A0A239B0Q6</accession>
<sequence>MSPDAEQLAGAVREGLAILLSAGVGQRAEVAEDHRAHGPHTDAPETPRGARASGEAVPCGGSGSAKDQVAVVRGAACFAGAFCGAAFPAALSRWRFVQAQTTQDVIAVRVSAQRGQGIQAAQQSRGRCGAFQVLNRRQGLFKTLDAAFEVRSTRKVRILERYLRVHLGLSGRAATGNVYPGRANAVGRRVRIARAETQRRHQSVNVTGAGSGVPRRSTRGPVTGSCGGGFVRWRFVQTQTTQDVIAVRVSAQRGQGIQAAQQSRGRCGAFQVLNRRQGLFKTLDAAFEVRSTRKVRILERYLRVHLGLSGRAATGNVYPGRANAVGRRVRIARAETQRRHQSVDVTGAGSGVPRRSTLVRGGVAHAGADGERGAGQSRSGKSHGDLAVAPGESTARPPVRTAA</sequence>
<dbReference type="EMBL" id="FZNR01000008">
    <property type="protein sequence ID" value="SNS00818.1"/>
    <property type="molecule type" value="Genomic_DNA"/>
</dbReference>
<dbReference type="AlphaFoldDB" id="A0A239B0Q6"/>
<feature type="compositionally biased region" description="Basic and acidic residues" evidence="1">
    <location>
        <begin position="29"/>
        <end position="45"/>
    </location>
</feature>
<organism evidence="2 3">
    <name type="scientific">Actinoplanes regularis</name>
    <dbReference type="NCBI Taxonomy" id="52697"/>
    <lineage>
        <taxon>Bacteria</taxon>
        <taxon>Bacillati</taxon>
        <taxon>Actinomycetota</taxon>
        <taxon>Actinomycetes</taxon>
        <taxon>Micromonosporales</taxon>
        <taxon>Micromonosporaceae</taxon>
        <taxon>Actinoplanes</taxon>
    </lineage>
</organism>
<protein>
    <submittedName>
        <fullName evidence="2">Uncharacterized protein</fullName>
    </submittedName>
</protein>
<gene>
    <name evidence="2" type="ORF">SAMN06264365_108220</name>
</gene>
<feature type="region of interest" description="Disordered" evidence="1">
    <location>
        <begin position="197"/>
        <end position="221"/>
    </location>
</feature>
<feature type="region of interest" description="Disordered" evidence="1">
    <location>
        <begin position="335"/>
        <end position="403"/>
    </location>
</feature>
<evidence type="ECO:0000256" key="1">
    <source>
        <dbReference type="SAM" id="MobiDB-lite"/>
    </source>
</evidence>
<dbReference type="Proteomes" id="UP000198415">
    <property type="component" value="Unassembled WGS sequence"/>
</dbReference>
<keyword evidence="3" id="KW-1185">Reference proteome</keyword>
<name>A0A239B0Q6_9ACTN</name>
<evidence type="ECO:0000313" key="2">
    <source>
        <dbReference type="EMBL" id="SNS00818.1"/>
    </source>
</evidence>
<proteinExistence type="predicted"/>
<evidence type="ECO:0000313" key="3">
    <source>
        <dbReference type="Proteomes" id="UP000198415"/>
    </source>
</evidence>
<feature type="region of interest" description="Disordered" evidence="1">
    <location>
        <begin position="29"/>
        <end position="59"/>
    </location>
</feature>